<evidence type="ECO:0000313" key="1">
    <source>
        <dbReference type="EMBL" id="KAF5860004.1"/>
    </source>
</evidence>
<comment type="caution">
    <text evidence="1">The sequence shown here is derived from an EMBL/GenBank/DDBJ whole genome shotgun (WGS) entry which is preliminary data.</text>
</comment>
<keyword evidence="2" id="KW-1185">Reference proteome</keyword>
<organism evidence="1 2">
    <name type="scientific">Petromyces alliaceus</name>
    <name type="common">Aspergillus alliaceus</name>
    <dbReference type="NCBI Taxonomy" id="209559"/>
    <lineage>
        <taxon>Eukaryota</taxon>
        <taxon>Fungi</taxon>
        <taxon>Dikarya</taxon>
        <taxon>Ascomycota</taxon>
        <taxon>Pezizomycotina</taxon>
        <taxon>Eurotiomycetes</taxon>
        <taxon>Eurotiomycetidae</taxon>
        <taxon>Eurotiales</taxon>
        <taxon>Aspergillaceae</taxon>
        <taxon>Aspergillus</taxon>
        <taxon>Aspergillus subgen. Circumdati</taxon>
    </lineage>
</organism>
<accession>A0A8H6A2X6</accession>
<evidence type="ECO:0000313" key="2">
    <source>
        <dbReference type="Proteomes" id="UP000541154"/>
    </source>
</evidence>
<name>A0A8H6A2X6_PETAA</name>
<reference evidence="1 2" key="1">
    <citation type="submission" date="2019-04" db="EMBL/GenBank/DDBJ databases">
        <title>Aspergillus burnettii sp. nov., novel species from soil in southeast Queensland.</title>
        <authorList>
            <person name="Gilchrist C.L.M."/>
            <person name="Pitt J.I."/>
            <person name="Lange L."/>
            <person name="Lacey H.J."/>
            <person name="Vuong D."/>
            <person name="Midgley D.J."/>
            <person name="Greenfield P."/>
            <person name="Bradbury M."/>
            <person name="Lacey E."/>
            <person name="Busk P.K."/>
            <person name="Pilgaard B."/>
            <person name="Chooi Y.H."/>
            <person name="Piggott A.M."/>
        </authorList>
    </citation>
    <scope>NUCLEOTIDE SEQUENCE [LARGE SCALE GENOMIC DNA]</scope>
    <source>
        <strain evidence="1 2">FRR 5400</strain>
    </source>
</reference>
<gene>
    <name evidence="1" type="ORF">ETB97_002143</name>
</gene>
<dbReference type="AlphaFoldDB" id="A0A8H6A2X6"/>
<protein>
    <submittedName>
        <fullName evidence="1">Uncharacterized protein</fullName>
    </submittedName>
</protein>
<sequence>MTMAYYTHTTPEQMPNEALTPMPGFDWADDVEEALQRYELLKPTLHFGWAEGAEDMFETYVESDIDISSEAGNDIAPDLEECLQPEDFYWDKELDEELEVEDPTEEESHERPWEICRPSVIPCVRGYSEISSTEPQDNSVQGFSVGTLMEEEVQYEFEFRDFCIGQDQRRLIHHFNWFGCPVYEPSGTPPAISLLFQMAKPKVPKYGDELRFQSIFSRATTFIDPVIVELEKGPDDLDRGGFKLVQFATGRTSKFYSLHGRWTEEKLERDECRTPDEGKVEQYQKDFVVCSNGLVSRCTIPSRYKWECQKAERHRKSESSRSNAWDFYMKKQSNVYKSSPLSRLIEPADIECTACKQMSASSWKVFMLAPGSIEDDAKTLSDRSHEQELVGIPSDSIQCYALCVATDVTAAGTGLPKTDPQSHEIHTTANQAADIMEMYEDWLVVDTATSESSRFGMEATVEEDTLETLDGASGGKEPIVPILKGVLSHLGSLPAALKAWKAKLKKGQIAKHYRSICTKAPKVLQKRIFTH</sequence>
<proteinExistence type="predicted"/>
<dbReference type="EMBL" id="SPNV01000145">
    <property type="protein sequence ID" value="KAF5860004.1"/>
    <property type="molecule type" value="Genomic_DNA"/>
</dbReference>
<dbReference type="Proteomes" id="UP000541154">
    <property type="component" value="Unassembled WGS sequence"/>
</dbReference>